<reference evidence="8 9" key="1">
    <citation type="journal article" date="2009" name="Nat. Biotechnol.">
        <title>Genome sequence of the recombinant protein production host Pichia pastoris.</title>
        <authorList>
            <person name="De Schutter K."/>
            <person name="Lin Y.C."/>
            <person name="Tiels P."/>
            <person name="Van Hecke A."/>
            <person name="Glinka S."/>
            <person name="Weber-Lehmann J."/>
            <person name="Rouze P."/>
            <person name="Van de Peer Y."/>
            <person name="Callewaert N."/>
        </authorList>
    </citation>
    <scope>NUCLEOTIDE SEQUENCE [LARGE SCALE GENOMIC DNA]</scope>
    <source>
        <strain evidence="9">GS115 / ATCC 20864</strain>
    </source>
</reference>
<dbReference type="PROSITE" id="PS50190">
    <property type="entry name" value="SEC7"/>
    <property type="match status" value="1"/>
</dbReference>
<feature type="compositionally biased region" description="Basic and acidic residues" evidence="6">
    <location>
        <begin position="1"/>
        <end position="10"/>
    </location>
</feature>
<dbReference type="InterPro" id="IPR015403">
    <property type="entry name" value="Mon2/Sec7/BIG1-like_HDS"/>
</dbReference>
<dbReference type="GeneID" id="8197748"/>
<dbReference type="GO" id="GO:0005770">
    <property type="term" value="C:late endosome"/>
    <property type="evidence" value="ECO:0007669"/>
    <property type="project" value="EnsemblFungi"/>
</dbReference>
<feature type="domain" description="SEC7" evidence="7">
    <location>
        <begin position="672"/>
        <end position="860"/>
    </location>
</feature>
<dbReference type="HOGENOM" id="CLU_000691_1_1_1"/>
<dbReference type="InterPro" id="IPR032629">
    <property type="entry name" value="DCB_dom"/>
</dbReference>
<dbReference type="Pfam" id="PF09324">
    <property type="entry name" value="Sec7-like_HDS"/>
    <property type="match status" value="1"/>
</dbReference>
<evidence type="ECO:0000256" key="3">
    <source>
        <dbReference type="ARBA" id="ARBA00022927"/>
    </source>
</evidence>
<proteinExistence type="predicted"/>
<dbReference type="GO" id="GO:0030663">
    <property type="term" value="C:COPI-coated vesicle membrane"/>
    <property type="evidence" value="ECO:0007669"/>
    <property type="project" value="UniProtKB-SubCell"/>
</dbReference>
<dbReference type="InParanoid" id="C4QY13"/>
<evidence type="ECO:0000256" key="5">
    <source>
        <dbReference type="ARBA" id="ARBA00060451"/>
    </source>
</evidence>
<dbReference type="GO" id="GO:0005829">
    <property type="term" value="C:cytosol"/>
    <property type="evidence" value="ECO:0007669"/>
    <property type="project" value="EnsemblFungi"/>
</dbReference>
<dbReference type="InterPro" id="IPR023394">
    <property type="entry name" value="Sec7_C_sf"/>
</dbReference>
<name>C4QY13_KOMPG</name>
<evidence type="ECO:0000313" key="9">
    <source>
        <dbReference type="Proteomes" id="UP000000314"/>
    </source>
</evidence>
<dbReference type="Gene3D" id="1.10.220.20">
    <property type="match status" value="1"/>
</dbReference>
<dbReference type="Pfam" id="PF20252">
    <property type="entry name" value="BIG2_C"/>
    <property type="match status" value="1"/>
</dbReference>
<dbReference type="Pfam" id="PF12783">
    <property type="entry name" value="Sec7-like_HUS"/>
    <property type="match status" value="1"/>
</dbReference>
<dbReference type="Gene3D" id="1.10.1000.11">
    <property type="entry name" value="Arf Nucleotide-binding Site Opener,domain 2"/>
    <property type="match status" value="1"/>
</dbReference>
<dbReference type="InterPro" id="IPR046455">
    <property type="entry name" value="Sec7/BIG1-like_C"/>
</dbReference>
<feature type="compositionally biased region" description="Low complexity" evidence="6">
    <location>
        <begin position="15"/>
        <end position="30"/>
    </location>
</feature>
<feature type="region of interest" description="Disordered" evidence="6">
    <location>
        <begin position="651"/>
        <end position="674"/>
    </location>
</feature>
<keyword evidence="4" id="KW-0472">Membrane</keyword>
<dbReference type="InterPro" id="IPR000904">
    <property type="entry name" value="Sec7_dom"/>
</dbReference>
<dbReference type="GO" id="GO:0032012">
    <property type="term" value="P:regulation of ARF protein signal transduction"/>
    <property type="evidence" value="ECO:0007669"/>
    <property type="project" value="InterPro"/>
</dbReference>
<dbReference type="CDD" id="cd00171">
    <property type="entry name" value="Sec7"/>
    <property type="match status" value="1"/>
</dbReference>
<evidence type="ECO:0000256" key="1">
    <source>
        <dbReference type="ARBA" id="ARBA00022448"/>
    </source>
</evidence>
<dbReference type="GO" id="GO:0140455">
    <property type="term" value="P:cytoplasm protein quality control"/>
    <property type="evidence" value="ECO:0007669"/>
    <property type="project" value="EnsemblFungi"/>
</dbReference>
<sequence>MSETSAKDPEPEVSTPNTEEPPIIPEQTPELQFEGASADEHENEHQNVAEGTSHPEPSTVASSANAHRRTASTSTINSSQMGNATIGFIKSSFEKIVSKCHKKDADLKVKCSRIIEKLNSGDVPEVIEIFEPLNLACQSKTVDIKVTALDCLGKMFTFNVFSEPQIPESSVPKDMLQYWTNILRTQRKNDQAALEGTDIQYESGDTIPLIDIAIETIAECFEGEGTNEKVELQVVKVLMAAVLSETMAAHGAVLLRAVRQIYNIFILSLSPANQGVAQASLTQIFNIVFERVHRHDKSNGVVPSKSGSFSNVNNIPTSDIESQVLPDAQAPKLTLENLENLTAGDELTVAEANKAIGEEKELAVKDAFLIFRAMCKLSVKPIEVNNIDMRSHELRSKLLSLHIIHTILQDHLGVFLNKRVVLTTSNQERNTTLIDAIKQYLCLSLSRNAASPLAPIYEISLEIFWIILSKLRFEFKREIAVFIDEIYFPVLEMKASATHQKRYFLAVMNRLFHDPKAVIELYLNYDCDSQLPSLCEGLIDYLTRFSLTRVEISQQQKINYRASLTRSLAVYSLKQSPMLSIKKLGANVPDPEASYNFPGEYAIVIESIECVVLVLQSLSTWVDSVAKQAVVESEEDTALSVNGAGEDEILSQRSESATQLSETSGIPQDPAKFDTQKQRKTALFSCVKAFNYKPKIGIAKAIESGFIKDDSPQEIAKFLLYTDGLDKTQIGEYLGEGDEKNITIMHDFVDLMDFSGLEFVEAMRTFLQNFRLPGESQKIDRFMLKFAERFVLNNPGTFANADVPYVLAYSVILLNTDQHSAQVKRRMSLQDFIRNNAGIDDGQDLPETLLSKIYYEIQSNEIKLQSEQQAALLAGHIQPEPVTGLFSFRNQEREQYMQLSKELTLNTEKVFKSFGQEAPNSNIVYYYATKQADHVLYMFHTLWMSIFAGLTPPFKEYDDEDTTKLCIKGIKLAIHLSCTFDIENARSSFVGALVQFGNLHNVEEISPKNVDAIHALLNVAVTEGDHLRGSWKEILLSVSQIERIQLLAQGIDSGVVPDISIARIVNRASLDSVRTRSTTSTFFSSPFGKQKTLSEQAYEHYQNQKLKPSIVPLITSTELTVAMDKIFSHSSQISGDAIIDFVKALCQVSSDEIESSGRSESPRMFSLQKMVDVCYYNMGRIRFQWSNLWAIMGETFNRFGTHSNTSIVFFALDSLRQLSMRFFDIEELAHFKFQKEFLKPFEFIIGHTGSEQVKDMILDCLGNMVQTKADKIRSGWETMFETLTIAAGDYSESIVMKSYKLTALINEGKLDDTLQQGTFESFVHTLTALAKNQRFQKISLHALQDLKKLINRVSDYTLDENNKVDDEVMVQLWFPILFGFHDVIMTGDDLEVRSRALNYMFDALVQNGGHFDPSFWDKICNELLFPIFKVLSEHWQVSQFDNQDDISVWLSTTLIQALRNMVALFTHYFDTLNRMLDGYLELLISCICQENDTIARIGRSCLEQLIVQNAKKFTPELWDKITDCFERLFDLTLPKELFDDANVNLKNANGDVNSIAVNGKNSNKSTIVVKCVLQLLLIETMAELFDDDGFYDEIPFENVIRLSKFLNQSYEFARDFNDDYNLRVRFFNGGVIDNVPNLLKQETSASAVYFSIMLRLYCDDHISEEQKEMITQSLLPMWIAIVERYTKLDDVTQQRNISTWRPVVIEILQGFVELDEKDFIAFCPSMYELVLGILDKSLPSVFRSAIKAFFSRVGSVYISEKEAEPATEKATK</sequence>
<dbReference type="SUPFAM" id="SSF48371">
    <property type="entry name" value="ARM repeat"/>
    <property type="match status" value="1"/>
</dbReference>
<dbReference type="EMBL" id="FN392319">
    <property type="protein sequence ID" value="CAY68136.1"/>
    <property type="molecule type" value="Genomic_DNA"/>
</dbReference>
<evidence type="ECO:0000256" key="2">
    <source>
        <dbReference type="ARBA" id="ARBA00022490"/>
    </source>
</evidence>
<dbReference type="FunFam" id="1.10.220.20:FF:000002">
    <property type="entry name" value="Brefeldin A-inhibited guanine nucleotide-exchange protein 1"/>
    <property type="match status" value="1"/>
</dbReference>
<dbReference type="GO" id="GO:0005802">
    <property type="term" value="C:trans-Golgi network"/>
    <property type="evidence" value="ECO:0007669"/>
    <property type="project" value="EnsemblFungi"/>
</dbReference>
<dbReference type="GO" id="GO:0005085">
    <property type="term" value="F:guanyl-nucleotide exchange factor activity"/>
    <property type="evidence" value="ECO:0007669"/>
    <property type="project" value="EnsemblFungi"/>
</dbReference>
<dbReference type="RefSeq" id="XP_002490417.1">
    <property type="nucleotide sequence ID" value="XM_002490372.1"/>
</dbReference>
<keyword evidence="1" id="KW-0813">Transport</keyword>
<feature type="compositionally biased region" description="Basic and acidic residues" evidence="6">
    <location>
        <begin position="38"/>
        <end position="47"/>
    </location>
</feature>
<dbReference type="eggNOG" id="KOG0929">
    <property type="taxonomic scope" value="Eukaryota"/>
</dbReference>
<dbReference type="Proteomes" id="UP000000314">
    <property type="component" value="Chromosome 1"/>
</dbReference>
<accession>C4QY13</accession>
<protein>
    <recommendedName>
        <fullName evidence="7">SEC7 domain-containing protein</fullName>
    </recommendedName>
</protein>
<dbReference type="SMART" id="SM00222">
    <property type="entry name" value="Sec7"/>
    <property type="match status" value="1"/>
</dbReference>
<dbReference type="FunCoup" id="C4QY13">
    <property type="interactions" value="1094"/>
</dbReference>
<dbReference type="FunFam" id="1.10.1000.11:FF:000003">
    <property type="entry name" value="Brefeldin A-inhibited guanine nucleotide-exchange protein 1"/>
    <property type="match status" value="1"/>
</dbReference>
<dbReference type="InterPro" id="IPR032691">
    <property type="entry name" value="Mon2/Sec7/BIG1-like_HUS"/>
</dbReference>
<dbReference type="SMR" id="C4QY13"/>
<dbReference type="Pfam" id="PF01369">
    <property type="entry name" value="Sec7"/>
    <property type="match status" value="1"/>
</dbReference>
<gene>
    <name evidence="8" type="ordered locus">PAS_chr1-4_0667</name>
</gene>
<evidence type="ECO:0000256" key="4">
    <source>
        <dbReference type="ARBA" id="ARBA00023136"/>
    </source>
</evidence>
<comment type="subcellular location">
    <subcellularLocation>
        <location evidence="5">Cytoplasmic vesicle</location>
        <location evidence="5">COPI-coated vesicle membrane</location>
    </subcellularLocation>
</comment>
<dbReference type="GO" id="GO:0006888">
    <property type="term" value="P:endoplasmic reticulum to Golgi vesicle-mediated transport"/>
    <property type="evidence" value="ECO:0007669"/>
    <property type="project" value="EnsemblFungi"/>
</dbReference>
<feature type="compositionally biased region" description="Polar residues" evidence="6">
    <location>
        <begin position="55"/>
        <end position="79"/>
    </location>
</feature>
<dbReference type="STRING" id="644223.C4QY13"/>
<keyword evidence="2" id="KW-0963">Cytoplasm</keyword>
<evidence type="ECO:0000313" key="8">
    <source>
        <dbReference type="EMBL" id="CAY68136.1"/>
    </source>
</evidence>
<dbReference type="InterPro" id="IPR035999">
    <property type="entry name" value="Sec7_dom_sf"/>
</dbReference>
<dbReference type="KEGG" id="ppa:PAS_chr1-4_0667"/>
<keyword evidence="9" id="KW-1185">Reference proteome</keyword>
<evidence type="ECO:0000256" key="6">
    <source>
        <dbReference type="SAM" id="MobiDB-lite"/>
    </source>
</evidence>
<dbReference type="OMA" id="EVMCAYI"/>
<feature type="region of interest" description="Disordered" evidence="6">
    <location>
        <begin position="1"/>
        <end position="79"/>
    </location>
</feature>
<dbReference type="InterPro" id="IPR016024">
    <property type="entry name" value="ARM-type_fold"/>
</dbReference>
<dbReference type="SUPFAM" id="SSF48425">
    <property type="entry name" value="Sec7 domain"/>
    <property type="match status" value="1"/>
</dbReference>
<dbReference type="PANTHER" id="PTHR10663">
    <property type="entry name" value="GUANYL-NUCLEOTIDE EXCHANGE FACTOR"/>
    <property type="match status" value="1"/>
</dbReference>
<dbReference type="OrthoDB" id="18431at2759"/>
<dbReference type="Pfam" id="PF16213">
    <property type="entry name" value="DCB"/>
    <property type="match status" value="1"/>
</dbReference>
<evidence type="ECO:0000259" key="7">
    <source>
        <dbReference type="PROSITE" id="PS50190"/>
    </source>
</evidence>
<dbReference type="GO" id="GO:0015031">
    <property type="term" value="P:protein transport"/>
    <property type="evidence" value="ECO:0007669"/>
    <property type="project" value="UniProtKB-KW"/>
</dbReference>
<organism evidence="8 9">
    <name type="scientific">Komagataella phaffii (strain GS115 / ATCC 20864)</name>
    <name type="common">Yeast</name>
    <name type="synonym">Pichia pastoris</name>
    <dbReference type="NCBI Taxonomy" id="644223"/>
    <lineage>
        <taxon>Eukaryota</taxon>
        <taxon>Fungi</taxon>
        <taxon>Dikarya</taxon>
        <taxon>Ascomycota</taxon>
        <taxon>Saccharomycotina</taxon>
        <taxon>Pichiomycetes</taxon>
        <taxon>Pichiales</taxon>
        <taxon>Pichiaceae</taxon>
        <taxon>Komagataella</taxon>
    </lineage>
</organism>
<feature type="compositionally biased region" description="Polar residues" evidence="6">
    <location>
        <begin position="651"/>
        <end position="666"/>
    </location>
</feature>
<dbReference type="PANTHER" id="PTHR10663:SF375">
    <property type="entry name" value="LD29171P"/>
    <property type="match status" value="1"/>
</dbReference>
<dbReference type="GO" id="GO:0000045">
    <property type="term" value="P:autophagosome assembly"/>
    <property type="evidence" value="ECO:0007669"/>
    <property type="project" value="EnsemblFungi"/>
</dbReference>
<dbReference type="GO" id="GO:0006891">
    <property type="term" value="P:intra-Golgi vesicle-mediated transport"/>
    <property type="evidence" value="ECO:0007669"/>
    <property type="project" value="EnsemblFungi"/>
</dbReference>
<keyword evidence="3" id="KW-0653">Protein transport</keyword>